<dbReference type="EMBL" id="BPLQ01011251">
    <property type="protein sequence ID" value="GIY56967.1"/>
    <property type="molecule type" value="Genomic_DNA"/>
</dbReference>
<dbReference type="Gene3D" id="3.15.10.50">
    <property type="match status" value="1"/>
</dbReference>
<keyword evidence="3" id="KW-1185">Reference proteome</keyword>
<sequence length="214" mass="23348">MLRGIFLFSCLLGAAFAANSANQYIDNVLQTSLGRELQNYGLIPARLANFSTPFGASGVYRNVGVAVFSNGNGTGFDRIKRKGDCSGPRNVRGEITINCTLSVFPIVTAYKTTIKNGSHVYFAANQGHVGETLLRLEVAGRPQNYIGFVKSFSVQSLGQITSTFSQLPPAFAKYLKFLQDAYRTNVTAQLFNLLNRNYASAMGRALANKPMPRQ</sequence>
<reference evidence="2 3" key="1">
    <citation type="submission" date="2021-06" db="EMBL/GenBank/DDBJ databases">
        <title>Caerostris darwini draft genome.</title>
        <authorList>
            <person name="Kono N."/>
            <person name="Arakawa K."/>
        </authorList>
    </citation>
    <scope>NUCLEOTIDE SEQUENCE [LARGE SCALE GENOMIC DNA]</scope>
</reference>
<feature type="signal peptide" evidence="1">
    <location>
        <begin position="1"/>
        <end position="17"/>
    </location>
</feature>
<protein>
    <submittedName>
        <fullName evidence="2">Uncharacterized protein</fullName>
    </submittedName>
</protein>
<name>A0AAV4UGU5_9ARAC</name>
<keyword evidence="1" id="KW-0732">Signal</keyword>
<dbReference type="Proteomes" id="UP001054837">
    <property type="component" value="Unassembled WGS sequence"/>
</dbReference>
<feature type="chain" id="PRO_5043416659" evidence="1">
    <location>
        <begin position="18"/>
        <end position="214"/>
    </location>
</feature>
<proteinExistence type="predicted"/>
<dbReference type="InterPro" id="IPR038602">
    <property type="entry name" value="Mite_allergen_7_sf"/>
</dbReference>
<accession>A0AAV4UGU5</accession>
<evidence type="ECO:0000313" key="2">
    <source>
        <dbReference type="EMBL" id="GIY56967.1"/>
    </source>
</evidence>
<dbReference type="AlphaFoldDB" id="A0AAV4UGU5"/>
<evidence type="ECO:0000313" key="3">
    <source>
        <dbReference type="Proteomes" id="UP001054837"/>
    </source>
</evidence>
<evidence type="ECO:0000256" key="1">
    <source>
        <dbReference type="SAM" id="SignalP"/>
    </source>
</evidence>
<organism evidence="2 3">
    <name type="scientific">Caerostris darwini</name>
    <dbReference type="NCBI Taxonomy" id="1538125"/>
    <lineage>
        <taxon>Eukaryota</taxon>
        <taxon>Metazoa</taxon>
        <taxon>Ecdysozoa</taxon>
        <taxon>Arthropoda</taxon>
        <taxon>Chelicerata</taxon>
        <taxon>Arachnida</taxon>
        <taxon>Araneae</taxon>
        <taxon>Araneomorphae</taxon>
        <taxon>Entelegynae</taxon>
        <taxon>Araneoidea</taxon>
        <taxon>Araneidae</taxon>
        <taxon>Caerostris</taxon>
    </lineage>
</organism>
<comment type="caution">
    <text evidence="2">The sequence shown here is derived from an EMBL/GenBank/DDBJ whole genome shotgun (WGS) entry which is preliminary data.</text>
</comment>
<gene>
    <name evidence="2" type="primary">AVEN_28039_1</name>
    <name evidence="2" type="ORF">CDAR_267821</name>
</gene>